<accession>A0A7R9KBD0</accession>
<keyword evidence="2" id="KW-0863">Zinc-finger</keyword>
<evidence type="ECO:0000256" key="2">
    <source>
        <dbReference type="ARBA" id="ARBA00022771"/>
    </source>
</evidence>
<proteinExistence type="predicted"/>
<dbReference type="PROSITE" id="PS00518">
    <property type="entry name" value="ZF_RING_1"/>
    <property type="match status" value="1"/>
</dbReference>
<name>A0A7R9KBD0_9ACAR</name>
<evidence type="ECO:0000256" key="1">
    <source>
        <dbReference type="ARBA" id="ARBA00022723"/>
    </source>
</evidence>
<evidence type="ECO:0000313" key="7">
    <source>
        <dbReference type="Proteomes" id="UP000759131"/>
    </source>
</evidence>
<dbReference type="Proteomes" id="UP000759131">
    <property type="component" value="Unassembled WGS sequence"/>
</dbReference>
<feature type="region of interest" description="Disordered" evidence="4">
    <location>
        <begin position="383"/>
        <end position="427"/>
    </location>
</feature>
<keyword evidence="7" id="KW-1185">Reference proteome</keyword>
<dbReference type="SMART" id="SM00333">
    <property type="entry name" value="TUDOR"/>
    <property type="match status" value="4"/>
</dbReference>
<dbReference type="EMBL" id="CAJPIZ010000076">
    <property type="protein sequence ID" value="CAG2100330.1"/>
    <property type="molecule type" value="Genomic_DNA"/>
</dbReference>
<dbReference type="InterPro" id="IPR017907">
    <property type="entry name" value="Znf_RING_CS"/>
</dbReference>
<dbReference type="PANTHER" id="PTHR16442:SF1">
    <property type="entry name" value="RING FINGER PROTEIN 17"/>
    <property type="match status" value="1"/>
</dbReference>
<dbReference type="Gene3D" id="2.40.50.90">
    <property type="match status" value="4"/>
</dbReference>
<reference evidence="6" key="1">
    <citation type="submission" date="2020-11" db="EMBL/GenBank/DDBJ databases">
        <authorList>
            <person name="Tran Van P."/>
        </authorList>
    </citation>
    <scope>NUCLEOTIDE SEQUENCE</scope>
</reference>
<dbReference type="OrthoDB" id="6422834at2759"/>
<feature type="domain" description="Tudor" evidence="5">
    <location>
        <begin position="1253"/>
        <end position="1316"/>
    </location>
</feature>
<dbReference type="GO" id="GO:0008270">
    <property type="term" value="F:zinc ion binding"/>
    <property type="evidence" value="ECO:0007669"/>
    <property type="project" value="UniProtKB-KW"/>
</dbReference>
<dbReference type="SUPFAM" id="SSF63748">
    <property type="entry name" value="Tudor/PWWP/MBT"/>
    <property type="match status" value="5"/>
</dbReference>
<dbReference type="EMBL" id="OC854651">
    <property type="protein sequence ID" value="CAD7619900.1"/>
    <property type="molecule type" value="Genomic_DNA"/>
</dbReference>
<dbReference type="FunFam" id="2.30.30.140:FF:000018">
    <property type="entry name" value="Serine/threonine-protein kinase 31"/>
    <property type="match status" value="1"/>
</dbReference>
<feature type="compositionally biased region" description="Low complexity" evidence="4">
    <location>
        <begin position="385"/>
        <end position="400"/>
    </location>
</feature>
<dbReference type="Gene3D" id="2.30.30.140">
    <property type="match status" value="5"/>
</dbReference>
<protein>
    <recommendedName>
        <fullName evidence="5">Tudor domain-containing protein</fullName>
    </recommendedName>
</protein>
<dbReference type="PROSITE" id="PS50304">
    <property type="entry name" value="TUDOR"/>
    <property type="match status" value="3"/>
</dbReference>
<keyword evidence="3" id="KW-0862">Zinc</keyword>
<dbReference type="InterPro" id="IPR002999">
    <property type="entry name" value="Tudor"/>
</dbReference>
<dbReference type="InterPro" id="IPR035437">
    <property type="entry name" value="SNase_OB-fold_sf"/>
</dbReference>
<feature type="domain" description="Tudor" evidence="5">
    <location>
        <begin position="710"/>
        <end position="771"/>
    </location>
</feature>
<evidence type="ECO:0000256" key="3">
    <source>
        <dbReference type="ARBA" id="ARBA00022833"/>
    </source>
</evidence>
<keyword evidence="1" id="KW-0479">Metal-binding</keyword>
<dbReference type="Pfam" id="PF00567">
    <property type="entry name" value="TUDOR"/>
    <property type="match status" value="5"/>
</dbReference>
<gene>
    <name evidence="6" type="ORF">OSB1V03_LOCUS397</name>
</gene>
<dbReference type="GO" id="GO:0005737">
    <property type="term" value="C:cytoplasm"/>
    <property type="evidence" value="ECO:0007669"/>
    <property type="project" value="UniProtKB-ARBA"/>
</dbReference>
<evidence type="ECO:0000313" key="6">
    <source>
        <dbReference type="EMBL" id="CAD7619900.1"/>
    </source>
</evidence>
<feature type="domain" description="Tudor" evidence="5">
    <location>
        <begin position="1482"/>
        <end position="1542"/>
    </location>
</feature>
<feature type="region of interest" description="Disordered" evidence="4">
    <location>
        <begin position="859"/>
        <end position="885"/>
    </location>
</feature>
<feature type="compositionally biased region" description="Low complexity" evidence="4">
    <location>
        <begin position="872"/>
        <end position="885"/>
    </location>
</feature>
<dbReference type="PANTHER" id="PTHR16442">
    <property type="entry name" value="RING FINGER PROTEIN 17"/>
    <property type="match status" value="1"/>
</dbReference>
<sequence>MSIVSSFRVIIGCRQTKRSQTRRHRLHEEYNSLLSVTTHSLCCAALRWRRHRDLRTGSSDAEQRCPLVSAGKPDDSSDPFVPLRLLVCGHSMCELCLLDICRQQSKEFIKCRICSQITTIGDAVHRTIAQHELDIKKWTDPTASGTAVLRLEMKDMLPLDLYQLGLAVDCGAIAATKAAECVDLDLDDDTNAAAVGGTQTPANDQRLFNSLREDNTTMKTIESKIPATAPKQFQDTVRNGIKSFIELSTNHMAINRSTDETKEWLQESKQSTREMFHRFHSILQFREKELLRELDALADGRQEELRVFMNEILTKRSDLKGKLLQSIQTHTDKERQQLRKQIDLLSGDSNCIQVNPPKTDFKFIHNENIEDELKKFGKFERQRHTSTTGATAGAAVTENGTNHRPDNTVTLSDDEDEAQPAMDDQSEDTLNREVVNILHIDNPHKFYVQKVSDKERFDIMCQQIDAICNSAYNHGPGVDGMATGESVFAYSLIKKCWCRGTVTFIDQSGRGERRFAANVQLIDYGVSEVINWDHIREKRPELFDPRKYPPFAIKCALYNVKPKSSSSASREWSAAAKNLFKLYVTNNAVISFDFETRDGYKFVDLIHYDVPDVVYQIPSVIEALVRNECAALTGQIDFGSYCRHKSQSNRYKSEELPKLMSTSSVLVSHVETPDHFYVQLQRHHKVLMDMLEKLNAAYSRQTDGIYTYYCPKPGTPCAAIFSGDKKYYRAVVKSRTKTSGTEAVIQFVDFGNEETVRIRDLRLLKDDFFEMPKQAIICGLTHVEPAFGFKWKEDGIKDFKFSISNDKGPQILTMTVNELRHTATKEPKLMVVLRSYDGGEYGVKVNELLVKKGAAHSTGHHSISDDDRAHSSHVSTVSGGGDSRSSSAAATAAVMDLPYKVSALIVTKDLMERNQRSNSDKRTSLIKVRVTLMESPAEFFVQITKAEVKDYFEKHFENELYSEYASARHPYDRTVGYNAEDLCAFKVANDWRRGQVLDLLTTDSASSPEAVPTYKVLAMDYGTKHTVKMNEMRELTDKFRKDGPFAMKCKLHGIRPAGGDNWTQTARDECQQFLKQEDLMILIKDDDIENEPIAVRLYAKVTTIPGAFSRQKTVYDSLHSALVNKGLAFNGSTVSDNSHENIDDDQEINNEDIKGDRQEMPLTLFPMGGSALEALSLRYQPSDLIQDFKYKEPTLPTQKNFFGWGTEFVVNKDFDISFRIFHNDCDPQPTTALECQIMDTLREKGALAPFVGSLSKGNACTAYFNFDRTWNRAEIVGFGTAPDGQRLPTVRYVDYGNQESLLVENLSSDVFGRNVPKQAIKCHIINIKPRSEEADKQIRNIIYKQVLDNKCRYFWENYPQTPMKVSIDIPIDNTYVSLLAYLESEGLLATDRNEESEAVDEYLNIEGIIERTYGLYPKVFDANRFYEVVIAFSLTTKYAFFNIPEVQRPQDRDRVINDEHKSFLSGLDVMRNNIDTFAPLNSPAEGTPCVACSAEDNNWYRALIICVKHTERKAHVIYVDYGNTEWINFKDLRAIPRSHLKPKAHSILCELFNIKPANNQLWSRSEALSTEMATYLANLPEVPPILAKFKSTTSPFKVDLYLALKNDRSKPERHVFQEFVDRGVLEYCDPRDVWKPPIEATQSYRAVRVKSEPTN</sequence>
<evidence type="ECO:0000259" key="5">
    <source>
        <dbReference type="PROSITE" id="PS50304"/>
    </source>
</evidence>
<evidence type="ECO:0000256" key="4">
    <source>
        <dbReference type="SAM" id="MobiDB-lite"/>
    </source>
</evidence>
<organism evidence="6">
    <name type="scientific">Medioppia subpectinata</name>
    <dbReference type="NCBI Taxonomy" id="1979941"/>
    <lineage>
        <taxon>Eukaryota</taxon>
        <taxon>Metazoa</taxon>
        <taxon>Ecdysozoa</taxon>
        <taxon>Arthropoda</taxon>
        <taxon>Chelicerata</taxon>
        <taxon>Arachnida</taxon>
        <taxon>Acari</taxon>
        <taxon>Acariformes</taxon>
        <taxon>Sarcoptiformes</taxon>
        <taxon>Oribatida</taxon>
        <taxon>Brachypylina</taxon>
        <taxon>Oppioidea</taxon>
        <taxon>Oppiidae</taxon>
        <taxon>Medioppia</taxon>
    </lineage>
</organism>